<dbReference type="EMBL" id="OR085851">
    <property type="protein sequence ID" value="WLT68059.1"/>
    <property type="molecule type" value="Genomic_RNA"/>
</dbReference>
<accession>A0AA50E3Y3</accession>
<evidence type="ECO:0000313" key="1">
    <source>
        <dbReference type="EMBL" id="WLT68059.1"/>
    </source>
</evidence>
<reference evidence="1" key="1">
    <citation type="submission" date="2023-05" db="EMBL/GenBank/DDBJ databases">
        <title>The Virome of croton golden: Identification, Genomic characterization, prevalence of new virus of croton golden associated viruses in China.</title>
        <authorList>
            <person name="Ma Y."/>
            <person name="Che H."/>
        </authorList>
    </citation>
    <scope>NUCLEOTIDE SEQUENCE</scope>
    <source>
        <strain evidence="1">CGSaVC-1</strain>
    </source>
</reference>
<organism evidence="1">
    <name type="scientific">croton golden spot associated virus C</name>
    <dbReference type="NCBI Taxonomy" id="3072822"/>
    <lineage>
        <taxon>Viruses</taxon>
        <taxon>Riboviria</taxon>
        <taxon>Orthornavirae</taxon>
        <taxon>Kitrinoviricota</taxon>
        <taxon>Alsuviricetes</taxon>
        <taxon>Martellivirales</taxon>
        <taxon>Closteroviridae</taxon>
    </lineage>
</organism>
<proteinExistence type="predicted"/>
<protein>
    <submittedName>
        <fullName evidence="1">P9</fullName>
    </submittedName>
</protein>
<name>A0AA50E3Y3_9CLOS</name>
<sequence>MDLTGLIEKYGEDKVEKYYSIFIKSKYSAGGTALCILRLINERFLHFTDDNKSSTFDNLNLEEFLECLYWFTLLPKFFN</sequence>
<gene>
    <name evidence="1" type="primary">p9</name>
</gene>